<dbReference type="Gene3D" id="3.30.420.10">
    <property type="entry name" value="Ribonuclease H-like superfamily/Ribonuclease H"/>
    <property type="match status" value="1"/>
</dbReference>
<comment type="cofactor">
    <cofactor evidence="2 17">
        <name>Mg(2+)</name>
        <dbReference type="ChEBI" id="CHEBI:18420"/>
    </cofactor>
</comment>
<accession>A0ABY1IR81</accession>
<feature type="domain" description="Exonuclease" evidence="19">
    <location>
        <begin position="16"/>
        <end position="186"/>
    </location>
</feature>
<keyword evidence="21" id="KW-1185">Reference proteome</keyword>
<dbReference type="EMBL" id="FQZC01000005">
    <property type="protein sequence ID" value="SHJ98888.1"/>
    <property type="molecule type" value="Genomic_DNA"/>
</dbReference>
<dbReference type="InterPro" id="IPR013520">
    <property type="entry name" value="Ribonucl_H"/>
</dbReference>
<keyword evidence="13 17" id="KW-0239">DNA-directed DNA polymerase</keyword>
<evidence type="ECO:0000313" key="20">
    <source>
        <dbReference type="EMBL" id="SHJ98888.1"/>
    </source>
</evidence>
<evidence type="ECO:0000256" key="15">
    <source>
        <dbReference type="ARBA" id="ARBA00025483"/>
    </source>
</evidence>
<comment type="catalytic activity">
    <reaction evidence="16 17">
        <text>DNA(n) + a 2'-deoxyribonucleoside 5'-triphosphate = DNA(n+1) + diphosphate</text>
        <dbReference type="Rhea" id="RHEA:22508"/>
        <dbReference type="Rhea" id="RHEA-COMP:17339"/>
        <dbReference type="Rhea" id="RHEA-COMP:17340"/>
        <dbReference type="ChEBI" id="CHEBI:33019"/>
        <dbReference type="ChEBI" id="CHEBI:61560"/>
        <dbReference type="ChEBI" id="CHEBI:173112"/>
        <dbReference type="EC" id="2.7.7.7"/>
    </reaction>
</comment>
<evidence type="ECO:0000256" key="12">
    <source>
        <dbReference type="ARBA" id="ARBA00022842"/>
    </source>
</evidence>
<evidence type="ECO:0000256" key="2">
    <source>
        <dbReference type="ARBA" id="ARBA00001946"/>
    </source>
</evidence>
<dbReference type="SUPFAM" id="SSF53098">
    <property type="entry name" value="Ribonuclease H-like"/>
    <property type="match status" value="1"/>
</dbReference>
<keyword evidence="9 17" id="KW-0479">Metal-binding</keyword>
<dbReference type="NCBIfam" id="TIGR01406">
    <property type="entry name" value="dnaQ_proteo"/>
    <property type="match status" value="1"/>
</dbReference>
<evidence type="ECO:0000256" key="3">
    <source>
        <dbReference type="ARBA" id="ARBA00012417"/>
    </source>
</evidence>
<keyword evidence="8 17" id="KW-0540">Nuclease</keyword>
<comment type="function">
    <text evidence="15 17">DNA polymerase III is a complex, multichain enzyme responsible for most of the replicative synthesis in bacteria. The epsilon subunit contain the editing function and is a proofreading 3'-5' exonuclease.</text>
</comment>
<evidence type="ECO:0000256" key="4">
    <source>
        <dbReference type="ARBA" id="ARBA00020352"/>
    </source>
</evidence>
<evidence type="ECO:0000256" key="1">
    <source>
        <dbReference type="ARBA" id="ARBA00001936"/>
    </source>
</evidence>
<dbReference type="InterPro" id="IPR036397">
    <property type="entry name" value="RNaseH_sf"/>
</dbReference>
<proteinExistence type="predicted"/>
<name>A0ABY1IR81_9HYPH</name>
<keyword evidence="11 17" id="KW-0269">Exonuclease</keyword>
<gene>
    <name evidence="17" type="primary">dnaQ</name>
    <name evidence="20" type="ORF">SAMN02745911_3928</name>
</gene>
<sequence length="250" mass="27804">MGEEGTGWSFGGCSMREIVFDTETTGLDFEADRVIEIGGVELWNHIPTGREFHCFIRPAGRRVDPGAFDIHGISDDFLKDKPLFEEVADDFVAFFSDAMLIAHNAAFDVRFLNAELKRIGRAEIPLSSIIDTLPMARRKFPMAPATLDALCSRFQIDTSRRDKHGALVDSELLAQVYIELIGGRQAALLLNPEEGRSQGNDTPGDIVLQPTRQRPAPLPPRLDDAQRARHAAFVATLGEEAIWRTYLPVE</sequence>
<dbReference type="Proteomes" id="UP000184290">
    <property type="component" value="Unassembled WGS sequence"/>
</dbReference>
<evidence type="ECO:0000256" key="5">
    <source>
        <dbReference type="ARBA" id="ARBA00022679"/>
    </source>
</evidence>
<evidence type="ECO:0000256" key="10">
    <source>
        <dbReference type="ARBA" id="ARBA00022801"/>
    </source>
</evidence>
<evidence type="ECO:0000256" key="11">
    <source>
        <dbReference type="ARBA" id="ARBA00022839"/>
    </source>
</evidence>
<dbReference type="InterPro" id="IPR006054">
    <property type="entry name" value="DnaQ"/>
</dbReference>
<evidence type="ECO:0000256" key="16">
    <source>
        <dbReference type="ARBA" id="ARBA00049244"/>
    </source>
</evidence>
<organism evidence="20 21">
    <name type="scientific">Aureimonas altamirensis DSM 21988</name>
    <dbReference type="NCBI Taxonomy" id="1121026"/>
    <lineage>
        <taxon>Bacteria</taxon>
        <taxon>Pseudomonadati</taxon>
        <taxon>Pseudomonadota</taxon>
        <taxon>Alphaproteobacteria</taxon>
        <taxon>Hyphomicrobiales</taxon>
        <taxon>Aurantimonadaceae</taxon>
        <taxon>Aureimonas</taxon>
    </lineage>
</organism>
<dbReference type="NCBIfam" id="TIGR00573">
    <property type="entry name" value="dnaq"/>
    <property type="match status" value="1"/>
</dbReference>
<comment type="cofactor">
    <cofactor evidence="1 17">
        <name>Mn(2+)</name>
        <dbReference type="ChEBI" id="CHEBI:29035"/>
    </cofactor>
</comment>
<dbReference type="EC" id="2.7.7.7" evidence="3 17"/>
<evidence type="ECO:0000256" key="14">
    <source>
        <dbReference type="ARBA" id="ARBA00023211"/>
    </source>
</evidence>
<evidence type="ECO:0000256" key="8">
    <source>
        <dbReference type="ARBA" id="ARBA00022722"/>
    </source>
</evidence>
<keyword evidence="7 17" id="KW-0235">DNA replication</keyword>
<keyword evidence="6 17" id="KW-0548">Nucleotidyltransferase</keyword>
<reference evidence="20 21" key="1">
    <citation type="submission" date="2016-11" db="EMBL/GenBank/DDBJ databases">
        <authorList>
            <person name="Varghese N."/>
            <person name="Submissions S."/>
        </authorList>
    </citation>
    <scope>NUCLEOTIDE SEQUENCE [LARGE SCALE GENOMIC DNA]</scope>
    <source>
        <strain evidence="20 21">DSM 21988</strain>
    </source>
</reference>
<evidence type="ECO:0000256" key="7">
    <source>
        <dbReference type="ARBA" id="ARBA00022705"/>
    </source>
</evidence>
<keyword evidence="10 17" id="KW-0378">Hydrolase</keyword>
<evidence type="ECO:0000256" key="17">
    <source>
        <dbReference type="RuleBase" id="RU364087"/>
    </source>
</evidence>
<dbReference type="InterPro" id="IPR012337">
    <property type="entry name" value="RNaseH-like_sf"/>
</dbReference>
<keyword evidence="14 17" id="KW-0464">Manganese</keyword>
<keyword evidence="12 17" id="KW-0460">Magnesium</keyword>
<dbReference type="Pfam" id="PF00929">
    <property type="entry name" value="RNase_T"/>
    <property type="match status" value="1"/>
</dbReference>
<dbReference type="PANTHER" id="PTHR30231">
    <property type="entry name" value="DNA POLYMERASE III SUBUNIT EPSILON"/>
    <property type="match status" value="1"/>
</dbReference>
<evidence type="ECO:0000313" key="21">
    <source>
        <dbReference type="Proteomes" id="UP000184290"/>
    </source>
</evidence>
<protein>
    <recommendedName>
        <fullName evidence="4 17">DNA polymerase III subunit epsilon</fullName>
        <ecNumber evidence="3 17">2.7.7.7</ecNumber>
    </recommendedName>
</protein>
<evidence type="ECO:0000256" key="6">
    <source>
        <dbReference type="ARBA" id="ARBA00022695"/>
    </source>
</evidence>
<dbReference type="InterPro" id="IPR006309">
    <property type="entry name" value="DnaQ_proteo"/>
</dbReference>
<evidence type="ECO:0000256" key="13">
    <source>
        <dbReference type="ARBA" id="ARBA00022932"/>
    </source>
</evidence>
<dbReference type="NCBIfam" id="NF004316">
    <property type="entry name" value="PRK05711.1"/>
    <property type="match status" value="1"/>
</dbReference>
<dbReference type="SMART" id="SM00479">
    <property type="entry name" value="EXOIII"/>
    <property type="match status" value="1"/>
</dbReference>
<comment type="caution">
    <text evidence="20">The sequence shown here is derived from an EMBL/GenBank/DDBJ whole genome shotgun (WGS) entry which is preliminary data.</text>
</comment>
<evidence type="ECO:0000256" key="9">
    <source>
        <dbReference type="ARBA" id="ARBA00022723"/>
    </source>
</evidence>
<evidence type="ECO:0000259" key="19">
    <source>
        <dbReference type="SMART" id="SM00479"/>
    </source>
</evidence>
<dbReference type="CDD" id="cd06131">
    <property type="entry name" value="DNA_pol_III_epsilon_Ecoli_like"/>
    <property type="match status" value="1"/>
</dbReference>
<dbReference type="PANTHER" id="PTHR30231:SF41">
    <property type="entry name" value="DNA POLYMERASE III SUBUNIT EPSILON"/>
    <property type="match status" value="1"/>
</dbReference>
<evidence type="ECO:0000256" key="18">
    <source>
        <dbReference type="SAM" id="MobiDB-lite"/>
    </source>
</evidence>
<comment type="subunit">
    <text evidence="17">DNA polymerase III contains a core (composed of alpha, epsilon and theta chains) that associates with a tau subunit. This core dimerizes to form the POLIII' complex. PolIII' associates with the gamma complex (composed of gamma, delta, delta', psi and chi chains) and with the beta chain to form the complete DNA polymerase III complex.</text>
</comment>
<keyword evidence="5 17" id="KW-0808">Transferase</keyword>
<feature type="region of interest" description="Disordered" evidence="18">
    <location>
        <begin position="193"/>
        <end position="222"/>
    </location>
</feature>